<dbReference type="InterPro" id="IPR001005">
    <property type="entry name" value="SANT/Myb"/>
</dbReference>
<keyword evidence="4" id="KW-1185">Reference proteome</keyword>
<feature type="compositionally biased region" description="Polar residues" evidence="1">
    <location>
        <begin position="225"/>
        <end position="237"/>
    </location>
</feature>
<dbReference type="Proteomes" id="UP000032141">
    <property type="component" value="Chromosome C7"/>
</dbReference>
<feature type="region of interest" description="Disordered" evidence="1">
    <location>
        <begin position="373"/>
        <end position="425"/>
    </location>
</feature>
<dbReference type="PANTHER" id="PTHR45023:SF4">
    <property type="entry name" value="GLYCINE-RICH PROTEIN-RELATED"/>
    <property type="match status" value="1"/>
</dbReference>
<protein>
    <recommendedName>
        <fullName evidence="2">Myb-like domain-containing protein</fullName>
    </recommendedName>
</protein>
<evidence type="ECO:0000259" key="2">
    <source>
        <dbReference type="PROSITE" id="PS50090"/>
    </source>
</evidence>
<dbReference type="PANTHER" id="PTHR45023">
    <property type="match status" value="1"/>
</dbReference>
<reference evidence="3" key="2">
    <citation type="submission" date="2015-03" db="UniProtKB">
        <authorList>
            <consortium name="EnsemblPlants"/>
        </authorList>
    </citation>
    <scope>IDENTIFICATION</scope>
</reference>
<feature type="region of interest" description="Disordered" evidence="1">
    <location>
        <begin position="225"/>
        <end position="250"/>
    </location>
</feature>
<feature type="domain" description="Myb-like" evidence="2">
    <location>
        <begin position="245"/>
        <end position="316"/>
    </location>
</feature>
<evidence type="ECO:0000256" key="1">
    <source>
        <dbReference type="SAM" id="MobiDB-lite"/>
    </source>
</evidence>
<dbReference type="PROSITE" id="PS50090">
    <property type="entry name" value="MYB_LIKE"/>
    <property type="match status" value="1"/>
</dbReference>
<reference evidence="3 4" key="1">
    <citation type="journal article" date="2014" name="Genome Biol.">
        <title>Transcriptome and methylome profiling reveals relics of genome dominance in the mesopolyploid Brassica oleracea.</title>
        <authorList>
            <person name="Parkin I.A."/>
            <person name="Koh C."/>
            <person name="Tang H."/>
            <person name="Robinson S.J."/>
            <person name="Kagale S."/>
            <person name="Clarke W.E."/>
            <person name="Town C.D."/>
            <person name="Nixon J."/>
            <person name="Krishnakumar V."/>
            <person name="Bidwell S.L."/>
            <person name="Denoeud F."/>
            <person name="Belcram H."/>
            <person name="Links M.G."/>
            <person name="Just J."/>
            <person name="Clarke C."/>
            <person name="Bender T."/>
            <person name="Huebert T."/>
            <person name="Mason A.S."/>
            <person name="Pires J.C."/>
            <person name="Barker G."/>
            <person name="Moore J."/>
            <person name="Walley P.G."/>
            <person name="Manoli S."/>
            <person name="Batley J."/>
            <person name="Edwards D."/>
            <person name="Nelson M.N."/>
            <person name="Wang X."/>
            <person name="Paterson A.H."/>
            <person name="King G."/>
            <person name="Bancroft I."/>
            <person name="Chalhoub B."/>
            <person name="Sharpe A.G."/>
        </authorList>
    </citation>
    <scope>NUCLEOTIDE SEQUENCE</scope>
    <source>
        <strain evidence="3 4">cv. TO1000</strain>
    </source>
</reference>
<dbReference type="Gramene" id="Bo7g088960.1">
    <property type="protein sequence ID" value="Bo7g088960.1"/>
    <property type="gene ID" value="Bo7g088960"/>
</dbReference>
<evidence type="ECO:0000313" key="3">
    <source>
        <dbReference type="EnsemblPlants" id="Bo7g088960.1"/>
    </source>
</evidence>
<organism evidence="3 4">
    <name type="scientific">Brassica oleracea var. oleracea</name>
    <dbReference type="NCBI Taxonomy" id="109376"/>
    <lineage>
        <taxon>Eukaryota</taxon>
        <taxon>Viridiplantae</taxon>
        <taxon>Streptophyta</taxon>
        <taxon>Embryophyta</taxon>
        <taxon>Tracheophyta</taxon>
        <taxon>Spermatophyta</taxon>
        <taxon>Magnoliopsida</taxon>
        <taxon>eudicotyledons</taxon>
        <taxon>Gunneridae</taxon>
        <taxon>Pentapetalae</taxon>
        <taxon>rosids</taxon>
        <taxon>malvids</taxon>
        <taxon>Brassicales</taxon>
        <taxon>Brassicaceae</taxon>
        <taxon>Brassiceae</taxon>
        <taxon>Brassica</taxon>
    </lineage>
</organism>
<dbReference type="AlphaFoldDB" id="A0A0D3DBP2"/>
<evidence type="ECO:0000313" key="4">
    <source>
        <dbReference type="Proteomes" id="UP000032141"/>
    </source>
</evidence>
<proteinExistence type="predicted"/>
<sequence>MGGERRGVYLRFVFCSFSFSRDISLFGSEKVNRCLSSRWFSSKKRRESPSMWLVDETEASLSVDRRRNDDSLSLGGSSMIRRRTSLSLGGCPRLLNLSLSMGLLDGEGPLSPCGSSRIERFDSVSRWLSSTVTGLSVLCSPRFVQMLGSNGVRYTICGKRAEEASSNNGLQYQNSKDIVVFLLLFFADMDSTPYAHTANFVELLNSQQDTVFRLVEDNVDPNSSHVPVFGSQSTEASNLGVDKPSERRERRTWSPADDLVLISAWLNTSKDPLVGNEQRSCAFWSRITAYNAASSKVARGEEREATHCKHRWHKINDLVSKFSGSYEAATREKTSGQNEVDVLNNAHAIFNNNYKNKFTLEHTWRELHHDQKWCGKESSNKRRKFDDGSHLASESVKDNDAEVDDGTNRPPGVKAAKARGKKKPMVEKSEFQTMCTIKQEDLVVKERLGKMKLLDSLIAKEEPLDDEEAALKKKFILELMSN</sequence>
<accession>A0A0D3DBP2</accession>
<dbReference type="STRING" id="109376.A0A0D3DBP2"/>
<feature type="compositionally biased region" description="Basic and acidic residues" evidence="1">
    <location>
        <begin position="373"/>
        <end position="400"/>
    </location>
</feature>
<name>A0A0D3DBP2_BRAOL</name>
<dbReference type="EnsemblPlants" id="Bo7g088960.1">
    <property type="protein sequence ID" value="Bo7g088960.1"/>
    <property type="gene ID" value="Bo7g088960"/>
</dbReference>
<dbReference type="HOGENOM" id="CLU_012390_0_0_1"/>